<keyword evidence="2" id="KW-1185">Reference proteome</keyword>
<protein>
    <submittedName>
        <fullName evidence="1">Uncharacterized protein</fullName>
    </submittedName>
</protein>
<dbReference type="Proteomes" id="UP001064048">
    <property type="component" value="Chromosome 24"/>
</dbReference>
<dbReference type="EMBL" id="CM046124">
    <property type="protein sequence ID" value="KAI8433031.1"/>
    <property type="molecule type" value="Genomic_DNA"/>
</dbReference>
<sequence length="755" mass="87275">MKKNEENNYKGLTNNTAYKDQDNVQLMTYANLLTPRKKVKTTKSATYLPDIILDFNEESSRFISEYSPYNQKKRNKIININVKNGKKCNKKSGIFNIERERGIDINANMTGYIVLVFILFKFASGHELALPVTTDLDQENDKILAAIDDIFITLKVDKNFKKFKNVAEYISIHRYIQDAVRNRNKKYNEMYNQSKIMQDPKIAYYISNINKALREMINDYRITNTDLYFDNNKHSSAPAASDDILTDFINLAKHFHINLNMNKNTKTSNDTGIAKYVETRRIYGGEVAEIENWPFIVSIHIASRFACAGSIIREDLVLSAASCFNKFYETKQKYEVKNNIWIRAGSDSVYSGGVMVRAVKLHFHSRYNPAQQTNNLVILQLKLKFEFKIGLIQPIRWAKERATYKKTEPPPFDRKRRYRRKGLIVEDRQLQYSVLDKYDMEICKYGYSNSTTMSIRLQDESTQPIELQRGVRQGDVISPKLFTNALEDVFKLLDWNRFGININGEYITHLRFANDIVIMAESLEELNTMLSDLSIVSQQVGLKMNMDKTKIMSNVHVTPVPVIVGNDALEVVDLYVYLGQVVQLGQSISQISHNNSIITKPKDIANYFNDYFINQVTRNDMDRTNKIEPIKNTIFMTPTNQQEVKKAINRLNNTNSIGHDGVCTKIVKICSEEIAGPLAYIFNLMFEQSKFPCHFKLSIIKPIYKKGDINDVSSHRPISIISIFSKISEILIYDRLYNFLEKFHILKNEQNGSKK</sequence>
<name>A0ACC0K950_CHOFU</name>
<reference evidence="1 2" key="1">
    <citation type="journal article" date="2022" name="Genome Biol. Evol.">
        <title>The Spruce Budworm Genome: Reconstructing the Evolutionary History of Antifreeze Proteins.</title>
        <authorList>
            <person name="Beliveau C."/>
            <person name="Gagne P."/>
            <person name="Picq S."/>
            <person name="Vernygora O."/>
            <person name="Keeling C.I."/>
            <person name="Pinkney K."/>
            <person name="Doucet D."/>
            <person name="Wen F."/>
            <person name="Johnston J.S."/>
            <person name="Maaroufi H."/>
            <person name="Boyle B."/>
            <person name="Laroche J."/>
            <person name="Dewar K."/>
            <person name="Juretic N."/>
            <person name="Blackburn G."/>
            <person name="Nisole A."/>
            <person name="Brunet B."/>
            <person name="Brandao M."/>
            <person name="Lumley L."/>
            <person name="Duan J."/>
            <person name="Quan G."/>
            <person name="Lucarotti C.J."/>
            <person name="Roe A.D."/>
            <person name="Sperling F.A.H."/>
            <person name="Levesque R.C."/>
            <person name="Cusson M."/>
        </authorList>
    </citation>
    <scope>NUCLEOTIDE SEQUENCE [LARGE SCALE GENOMIC DNA]</scope>
    <source>
        <strain evidence="1">Glfc:IPQL:Cfum</strain>
    </source>
</reference>
<organism evidence="1 2">
    <name type="scientific">Choristoneura fumiferana</name>
    <name type="common">Spruce budworm moth</name>
    <name type="synonym">Archips fumiferana</name>
    <dbReference type="NCBI Taxonomy" id="7141"/>
    <lineage>
        <taxon>Eukaryota</taxon>
        <taxon>Metazoa</taxon>
        <taxon>Ecdysozoa</taxon>
        <taxon>Arthropoda</taxon>
        <taxon>Hexapoda</taxon>
        <taxon>Insecta</taxon>
        <taxon>Pterygota</taxon>
        <taxon>Neoptera</taxon>
        <taxon>Endopterygota</taxon>
        <taxon>Lepidoptera</taxon>
        <taxon>Glossata</taxon>
        <taxon>Ditrysia</taxon>
        <taxon>Tortricoidea</taxon>
        <taxon>Tortricidae</taxon>
        <taxon>Tortricinae</taxon>
        <taxon>Choristoneura</taxon>
    </lineage>
</organism>
<accession>A0ACC0K950</accession>
<evidence type="ECO:0000313" key="2">
    <source>
        <dbReference type="Proteomes" id="UP001064048"/>
    </source>
</evidence>
<comment type="caution">
    <text evidence="1">The sequence shown here is derived from an EMBL/GenBank/DDBJ whole genome shotgun (WGS) entry which is preliminary data.</text>
</comment>
<proteinExistence type="predicted"/>
<gene>
    <name evidence="1" type="ORF">MSG28_013899</name>
</gene>
<evidence type="ECO:0000313" key="1">
    <source>
        <dbReference type="EMBL" id="KAI8433031.1"/>
    </source>
</evidence>